<evidence type="ECO:0000256" key="2">
    <source>
        <dbReference type="ARBA" id="ARBA00023295"/>
    </source>
</evidence>
<keyword evidence="3" id="KW-0472">Membrane</keyword>
<dbReference type="PROSITE" id="PS00928">
    <property type="entry name" value="TREHALASE_2"/>
    <property type="match status" value="1"/>
</dbReference>
<name>A0ABS0AY10_9BACT</name>
<keyword evidence="3" id="KW-0812">Transmembrane</keyword>
<keyword evidence="2 4" id="KW-0326">Glycosidase</keyword>
<feature type="transmembrane region" description="Helical" evidence="3">
    <location>
        <begin position="21"/>
        <end position="44"/>
    </location>
</feature>
<accession>A0ABS0AY10</accession>
<dbReference type="GO" id="GO:0004555">
    <property type="term" value="F:alpha,alpha-trehalase activity"/>
    <property type="evidence" value="ECO:0007669"/>
    <property type="project" value="UniProtKB-EC"/>
</dbReference>
<comment type="caution">
    <text evidence="4">The sequence shown here is derived from an EMBL/GenBank/DDBJ whole genome shotgun (WGS) entry which is preliminary data.</text>
</comment>
<evidence type="ECO:0000313" key="4">
    <source>
        <dbReference type="EMBL" id="MBF5058854.1"/>
    </source>
</evidence>
<dbReference type="Proteomes" id="UP001194714">
    <property type="component" value="Unassembled WGS sequence"/>
</dbReference>
<evidence type="ECO:0000256" key="1">
    <source>
        <dbReference type="ARBA" id="ARBA00022801"/>
    </source>
</evidence>
<dbReference type="Gene3D" id="1.50.10.10">
    <property type="match status" value="1"/>
</dbReference>
<dbReference type="InterPro" id="IPR008928">
    <property type="entry name" value="6-hairpin_glycosidase_sf"/>
</dbReference>
<dbReference type="Pfam" id="PF01204">
    <property type="entry name" value="Trehalase"/>
    <property type="match status" value="1"/>
</dbReference>
<dbReference type="EC" id="3.2.1.28" evidence="4"/>
<dbReference type="PANTHER" id="PTHR23403">
    <property type="entry name" value="TREHALASE"/>
    <property type="match status" value="1"/>
</dbReference>
<keyword evidence="5" id="KW-1185">Reference proteome</keyword>
<dbReference type="PANTHER" id="PTHR23403:SF1">
    <property type="entry name" value="TREHALASE"/>
    <property type="match status" value="1"/>
</dbReference>
<evidence type="ECO:0000313" key="5">
    <source>
        <dbReference type="Proteomes" id="UP001194714"/>
    </source>
</evidence>
<dbReference type="InterPro" id="IPR018232">
    <property type="entry name" value="Glyco_hydro_37_CS"/>
</dbReference>
<sequence>MPKRSGSFPPFHFHPNSLCRLVTFFWQNLGGLSIAFYSIFPILIRMSDEKFIQVSGPLFEAVQIAQIFPDGKTFVDSIPRSPPDEILKAFETQKKSGDFDLKRFVEEHFDLPTQEEEQVPQASTMEDYIKKMWPILLKEMRAPSPYIPKQIQELGICQSRRPRFSSLEAVPYRGDRGDAEGVKDGDAGVGKNQFLNLFGYSSLISLPKPHIVPGGRFRECFYWDSYFTALGLEDMTLVKNMVENFAFLIEQFGFIPNGNRVYFASRSQPPYFSFLLTLLYDAGEKEFALKYIPHLEKEYAYWIETCKGDLGLNRYFDPLNIPRPEAYLRETTLAKEGIPPEFFQHLRAACASGWDFSSRWIGDQKSFQTICTLDILPIDLNCLLYHLEETLARFAKDPAPYAAAAAKRKKAIQTLFWKEDFFFDYNFKKKEPSPTLSLAGVTPLFVKAATPEQAEACVKRLYIDFLKDGGFVTTLTESGHQWDMPNGWAPLQWITIQGLLNYGYTDLAMEGARRWLALSEKIFKETGTLLEKYNVRDCSLDIARGEYALQQGFGWTNGVNCALLKRLPRLEKR</sequence>
<reference evidence="4 5" key="1">
    <citation type="submission" date="2020-01" db="EMBL/GenBank/DDBJ databases">
        <title>Draft genome sequence of Cand. Neptunochlamydia vexilliferae K9.</title>
        <authorList>
            <person name="Schulz F."/>
            <person name="Koestlbacher S."/>
            <person name="Wascher F."/>
            <person name="Pizzetti I."/>
            <person name="Horn M."/>
        </authorList>
    </citation>
    <scope>NUCLEOTIDE SEQUENCE [LARGE SCALE GENOMIC DNA]</scope>
    <source>
        <strain evidence="4 5">K9</strain>
    </source>
</reference>
<keyword evidence="1 4" id="KW-0378">Hydrolase</keyword>
<dbReference type="InterPro" id="IPR001661">
    <property type="entry name" value="Glyco_hydro_37"/>
</dbReference>
<evidence type="ECO:0000256" key="3">
    <source>
        <dbReference type="SAM" id="Phobius"/>
    </source>
</evidence>
<dbReference type="InterPro" id="IPR012341">
    <property type="entry name" value="6hp_glycosidase-like_sf"/>
</dbReference>
<protein>
    <submittedName>
        <fullName evidence="4">Periplasmic trehalase</fullName>
        <ecNumber evidence="4">3.2.1.28</ecNumber>
    </submittedName>
</protein>
<dbReference type="SUPFAM" id="SSF48208">
    <property type="entry name" value="Six-hairpin glycosidases"/>
    <property type="match status" value="1"/>
</dbReference>
<keyword evidence="3" id="KW-1133">Transmembrane helix</keyword>
<dbReference type="EMBL" id="JAAEJV010000005">
    <property type="protein sequence ID" value="MBF5058854.1"/>
    <property type="molecule type" value="Genomic_DNA"/>
</dbReference>
<proteinExistence type="predicted"/>
<organism evidence="4 5">
    <name type="scientific">Candidatus Neptunichlamydia vexilliferae</name>
    <dbReference type="NCBI Taxonomy" id="1651774"/>
    <lineage>
        <taxon>Bacteria</taxon>
        <taxon>Pseudomonadati</taxon>
        <taxon>Chlamydiota</taxon>
        <taxon>Chlamydiia</taxon>
        <taxon>Parachlamydiales</taxon>
        <taxon>Simkaniaceae</taxon>
        <taxon>Candidatus Neptunichlamydia</taxon>
    </lineage>
</organism>
<gene>
    <name evidence="4" type="ORF">NEPTK9_000353</name>
</gene>
<dbReference type="PRINTS" id="PR00744">
    <property type="entry name" value="GLHYDRLASE37"/>
</dbReference>